<comment type="caution">
    <text evidence="2">The sequence shown here is derived from an EMBL/GenBank/DDBJ whole genome shotgun (WGS) entry which is preliminary data.</text>
</comment>
<reference evidence="2" key="1">
    <citation type="submission" date="2013-03" db="EMBL/GenBank/DDBJ databases">
        <authorList>
            <person name="Harkins D.M."/>
            <person name="Durkin A.S."/>
            <person name="Brinkac L.M."/>
            <person name="Haft D.H."/>
            <person name="Selengut J.D."/>
            <person name="Sanka R."/>
            <person name="DePew J."/>
            <person name="Purushe J."/>
            <person name="Hartskeerl R.A."/>
            <person name="Ahmed A."/>
            <person name="van der Linden H."/>
            <person name="Goris M.G.A."/>
            <person name="Vinetz J.M."/>
            <person name="Sutton G.G."/>
            <person name="Nierman W.C."/>
            <person name="Fouts D.E."/>
        </authorList>
    </citation>
    <scope>NUCLEOTIDE SEQUENCE [LARGE SCALE GENOMIC DNA]</scope>
    <source>
        <strain evidence="2">LT 11-33</strain>
    </source>
</reference>
<evidence type="ECO:0000256" key="1">
    <source>
        <dbReference type="SAM" id="MobiDB-lite"/>
    </source>
</evidence>
<feature type="compositionally biased region" description="Basic and acidic residues" evidence="1">
    <location>
        <begin position="21"/>
        <end position="33"/>
    </location>
</feature>
<dbReference type="STRING" id="1257025.LEP1GSC203_2434"/>
<organism evidence="2 3">
    <name type="scientific">Leptospira terpstrae serovar Hualin str. LT 11-33 = ATCC 700639</name>
    <dbReference type="NCBI Taxonomy" id="1257025"/>
    <lineage>
        <taxon>Bacteria</taxon>
        <taxon>Pseudomonadati</taxon>
        <taxon>Spirochaetota</taxon>
        <taxon>Spirochaetia</taxon>
        <taxon>Leptospirales</taxon>
        <taxon>Leptospiraceae</taxon>
        <taxon>Leptospira</taxon>
    </lineage>
</organism>
<proteinExistence type="predicted"/>
<feature type="region of interest" description="Disordered" evidence="1">
    <location>
        <begin position="21"/>
        <end position="54"/>
    </location>
</feature>
<evidence type="ECO:0000313" key="3">
    <source>
        <dbReference type="Proteomes" id="UP000012371"/>
    </source>
</evidence>
<accession>N1VYB6</accession>
<dbReference type="RefSeq" id="WP_002975086.1">
    <property type="nucleotide sequence ID" value="NZ_AOGW02000016.1"/>
</dbReference>
<feature type="compositionally biased region" description="Polar residues" evidence="1">
    <location>
        <begin position="42"/>
        <end position="54"/>
    </location>
</feature>
<protein>
    <submittedName>
        <fullName evidence="2">Uncharacterized protein</fullName>
    </submittedName>
</protein>
<evidence type="ECO:0000313" key="2">
    <source>
        <dbReference type="EMBL" id="EMY60391.1"/>
    </source>
</evidence>
<dbReference type="OrthoDB" id="328906at2"/>
<dbReference type="NCBIfam" id="NF047606">
    <property type="entry name" value="LIC11177_fam"/>
    <property type="match status" value="1"/>
</dbReference>
<gene>
    <name evidence="2" type="ORF">LEP1GSC203_2434</name>
</gene>
<dbReference type="AlphaFoldDB" id="N1VYB6"/>
<keyword evidence="3" id="KW-1185">Reference proteome</keyword>
<dbReference type="EMBL" id="AOGW02000016">
    <property type="protein sequence ID" value="EMY60391.1"/>
    <property type="molecule type" value="Genomic_DNA"/>
</dbReference>
<name>N1VYB6_9LEPT</name>
<dbReference type="Proteomes" id="UP000012371">
    <property type="component" value="Unassembled WGS sequence"/>
</dbReference>
<sequence length="156" mass="18519">MPVDKKSSVEEVLKREKLAKEFEKEKRSSEQKAIEQAAAKLSEQSPETSPETAKTSKFITNIDIAFSQAKTDLRFYFLNDGTYADDFKRMFLENEPLFKRYGITSQKYLEYIRESFDRYKKIHDMMPLDPMKPKHFKYVEDSISELVRMFNQRFGK</sequence>